<dbReference type="GO" id="GO:0016020">
    <property type="term" value="C:membrane"/>
    <property type="evidence" value="ECO:0007669"/>
    <property type="project" value="InterPro"/>
</dbReference>
<keyword evidence="3" id="KW-1185">Reference proteome</keyword>
<dbReference type="Pfam" id="PF17957">
    <property type="entry name" value="Big_7"/>
    <property type="match status" value="10"/>
</dbReference>
<dbReference type="InterPro" id="IPR013783">
    <property type="entry name" value="Ig-like_fold"/>
</dbReference>
<dbReference type="PROSITE" id="PS50268">
    <property type="entry name" value="CADHERIN_2"/>
    <property type="match status" value="1"/>
</dbReference>
<dbReference type="Pfam" id="PF05345">
    <property type="entry name" value="He_PIG"/>
    <property type="match status" value="1"/>
</dbReference>
<dbReference type="SMART" id="SM00736">
    <property type="entry name" value="CADG"/>
    <property type="match status" value="1"/>
</dbReference>
<dbReference type="InterPro" id="IPR022409">
    <property type="entry name" value="PKD/Chitinase_dom"/>
</dbReference>
<evidence type="ECO:0000313" key="2">
    <source>
        <dbReference type="EMBL" id="PVY38664.1"/>
    </source>
</evidence>
<name>A0A2U1AQH8_9BACT</name>
<dbReference type="EMBL" id="QEKI01000015">
    <property type="protein sequence ID" value="PVY38664.1"/>
    <property type="molecule type" value="Genomic_DNA"/>
</dbReference>
<dbReference type="OrthoDB" id="9776255at2"/>
<comment type="caution">
    <text evidence="2">The sequence shown here is derived from an EMBL/GenBank/DDBJ whole genome shotgun (WGS) entry which is preliminary data.</text>
</comment>
<dbReference type="InterPro" id="IPR015919">
    <property type="entry name" value="Cadherin-like_sf"/>
</dbReference>
<feature type="domain" description="Cadherin" evidence="1">
    <location>
        <begin position="1876"/>
        <end position="1991"/>
    </location>
</feature>
<dbReference type="InterPro" id="IPR025141">
    <property type="entry name" value="DUF4082"/>
</dbReference>
<proteinExistence type="predicted"/>
<dbReference type="GO" id="GO:0007156">
    <property type="term" value="P:homophilic cell adhesion via plasma membrane adhesion molecules"/>
    <property type="evidence" value="ECO:0007669"/>
    <property type="project" value="InterPro"/>
</dbReference>
<dbReference type="SMART" id="SM00089">
    <property type="entry name" value="PKD"/>
    <property type="match status" value="7"/>
</dbReference>
<organism evidence="2 3">
    <name type="scientific">Pontibacter virosus</name>
    <dbReference type="NCBI Taxonomy" id="1765052"/>
    <lineage>
        <taxon>Bacteria</taxon>
        <taxon>Pseudomonadati</taxon>
        <taxon>Bacteroidota</taxon>
        <taxon>Cytophagia</taxon>
        <taxon>Cytophagales</taxon>
        <taxon>Hymenobacteraceae</taxon>
        <taxon>Pontibacter</taxon>
    </lineage>
</organism>
<evidence type="ECO:0000259" key="1">
    <source>
        <dbReference type="PROSITE" id="PS50268"/>
    </source>
</evidence>
<dbReference type="InterPro" id="IPR006644">
    <property type="entry name" value="Cadg"/>
</dbReference>
<accession>A0A2U1AQH8</accession>
<feature type="non-terminal residue" evidence="2">
    <location>
        <position position="2146"/>
    </location>
</feature>
<dbReference type="InterPro" id="IPR002126">
    <property type="entry name" value="Cadherin-like_dom"/>
</dbReference>
<protein>
    <submittedName>
        <fullName evidence="2">Putative Ig domain-containing protein</fullName>
    </submittedName>
</protein>
<evidence type="ECO:0000313" key="3">
    <source>
        <dbReference type="Proteomes" id="UP000245466"/>
    </source>
</evidence>
<dbReference type="CDD" id="cd03143">
    <property type="entry name" value="A4_beta-galactosidase_middle_domain"/>
    <property type="match status" value="1"/>
</dbReference>
<sequence>MSKKFTVITFWKQLILPLFAFFSIYVASAQLRVQPPSSDSFLELISGVTYFESDGATDTDDSQKEVTRGIAHYGATTSNEADVQLKRIEAAIADLTADYKSANYVGAASSLYAPAAGSGESILVISSSSNKFSQYPSEILIAEGLNGFSTTDISAVTTDLLSRYDVVIVGHMPLSDSQVTMLSNWTNAGGVMIAFRPDAKLAPIMGLTPAGGTLANQYLLVHTSSGPGKGVVNHTIQFQGTADLYQVSGATNLATLYSGANTATSYPAVTMNSVGDQGGTAVAFTYDLAKSVIYTRQGNPEWAGQKRDGQSGPIRSDDQFYPDWIDLSKVSIPQADEQQRLLANIITLHARKPVPRFWYLPRGLKAAVVMTGDDHANGGTKARFNQYIQMSSDNSAEAVADWRAIRGTSYIYPNTPITDIEARAFEQQGFEIALHLNTNCANYTPTSLESDLTNQLAEFKVRYPSLAAPTTNRTHCIAWSDWHTQPRLEGPKGIRLDANYYYWPSPWVQDRPGMFTGSGIPMRFADLDGGLIDVYQLTTQMTDESDQTFPFTMDQLLNKALGSEGYYGVFCANMHTDADVSEGSDAIIASAKSRNVPVISAKQLLTWLDGRNGSSFGSMSWNQGELSFAVSVASGARSLQGMLPITEVTGRLISLTVNGSNVPFKVEVIKGIEYAFFPASTGNYIAVYDIDAAPNQAPVVDITSPGPGEEFTAPASITITASASDVDGSVSLVEFFQGGTKIGEDTNGSDGWSLVWNDVTAGVYQITARALDNAGASTTSEAISVTVTAVCPCTVFQPSAAPTGSLQNDGQALQLGMKFRSSVDGFVTGVRFYKQSGNTGTHTGQLYSSSGTLLASVVFSNETSTGWQQASFASPVGVTAGTTYVISYHSSEGNYSANNNTFSQAIVNGPLTGLQNGVDGANGVYRYTSSPAFPASSYSASNYWVDAVFNTASTPGNQAPAVAITSPANDATFEAPTNITIAATATDADGTISKVEFFNSDTKLGEDTDGSDGWAFVWNSVPAGTYALTARATDNVGAAASSAVVNIIVTGAANAPPTVAIDSPVNNESYTAPAYISITASASDADGSVNKVEFFQGETKIGEDTNGSDGWGLTWDNVLAGAYQLTAKAHDNAGAITISEVINVKVDAVCPCTVFQPADAPGNSLYDDGQALQLGMKFRSSVDGYVTGVRFYKHSGNTGTHTGQLYSAAGALLASVTFSNETASGWQEQAFASPVAVTAGTTYVISYHSSEGNYSATNQYFNLAIDNGPLRGLANGEDGPNGLYAYVNTPSFPTENSGQAANYWVDVVFNSVTSPENQPPTIVLTSPETGAKFTEPASINLTATASDTDGSVSKVEFYQGDTKVGESLTSPYSYNWADVPVGTYKITAKAFDNLGLTTTSAEVEVTVVTSVNQVPVVAITSPKQNATFTAPANVVIDAEASDPDGSVAKVEFFSGDIKLGEDDTSPYSYTWAGVVAGTYQITARAIDNRNGTTTTEFITITVSEQVNQALVVAISSPADGANFTAPATLKIVATASDADGTVVKVEFFEGETLLGEDSTSPYEYEWSNVAAGNYQISAVATDDRSGVTTSEIISIVVSAPVNAQPVVALTSPANGDTFVAPASITLLADASDVDGSIQRVEFYQADTKLGEDTDGSDGFGYIWSNVSVGTYALMAKAFDNLGAEASSAIVNITVNESANTPPVVSLTAPTEGASYTAPASITMTATASDSDGTIALVEFFNGNNKVGESLTSPYSYTWAEVPVGIYSLTARSTDDKGAITISNVVNIAVNPPTNELPIVAITSPTDGATFTAPASISITASASDADGSVSAVEFFQGETKIGEDTNDSDGWSLSWDGVAAGTYQITARALDNAGASTTSAAVSVTVNAPANQLPAVALASPTDGDSFTAPASITLGATASDPDGTITKVEFFQNETKLGEDLTSPYTYNWSNVEAGTYQLSARATDNAGAISTSTVVSITVTALANHAPVVSNPIPDQNAVIGTSFSFTFTANTFFDPDNDLLTYTADLKDGNLLPSWLSFDGATRAFLGTPPSNSPSILNIRVTANDGRGGTVSDEFVLNISQPTVTGQQVTSFTLVNSHTEQDLLALEDGAVIVLSELSSTKLNIRANTSPSAVGSVKFELSGA</sequence>
<dbReference type="Gene3D" id="2.60.40.10">
    <property type="entry name" value="Immunoglobulins"/>
    <property type="match status" value="11"/>
</dbReference>
<dbReference type="GO" id="GO:0005509">
    <property type="term" value="F:calcium ion binding"/>
    <property type="evidence" value="ECO:0007669"/>
    <property type="project" value="InterPro"/>
</dbReference>
<dbReference type="SUPFAM" id="SSF49313">
    <property type="entry name" value="Cadherin-like"/>
    <property type="match status" value="1"/>
</dbReference>
<dbReference type="RefSeq" id="WP_116544731.1">
    <property type="nucleotide sequence ID" value="NZ_QEKI01000015.1"/>
</dbReference>
<gene>
    <name evidence="2" type="ORF">C8E01_1151</name>
</gene>
<dbReference type="Pfam" id="PF13313">
    <property type="entry name" value="DUF4082"/>
    <property type="match status" value="2"/>
</dbReference>
<dbReference type="Proteomes" id="UP000245466">
    <property type="component" value="Unassembled WGS sequence"/>
</dbReference>
<reference evidence="2 3" key="1">
    <citation type="submission" date="2018-04" db="EMBL/GenBank/DDBJ databases">
        <title>Genomic Encyclopedia of Type Strains, Phase IV (KMG-IV): sequencing the most valuable type-strain genomes for metagenomic binning, comparative biology and taxonomic classification.</title>
        <authorList>
            <person name="Goeker M."/>
        </authorList>
    </citation>
    <scope>NUCLEOTIDE SEQUENCE [LARGE SCALE GENOMIC DNA]</scope>
    <source>
        <strain evidence="2 3">DSM 100231</strain>
    </source>
</reference>